<dbReference type="AlphaFoldDB" id="A0A916VGL3"/>
<protein>
    <submittedName>
        <fullName evidence="1">Uncharacterized protein</fullName>
    </submittedName>
</protein>
<evidence type="ECO:0000313" key="2">
    <source>
        <dbReference type="Proteomes" id="UP000654993"/>
    </source>
</evidence>
<sequence length="81" mass="8921">MAVAAFEYQLEMALGEGKQMPLGGGVDIQKVQMDGLGHEKRLLGSLLYVSFRGASFQYLQTIFCISLTNIVTITQLSHLEN</sequence>
<keyword evidence="2" id="KW-1185">Reference proteome</keyword>
<name>A0A916VGL3_9BACL</name>
<gene>
    <name evidence="1" type="ORF">PRECH8_28430</name>
</gene>
<reference evidence="1" key="1">
    <citation type="submission" date="2020-08" db="EMBL/GenBank/DDBJ databases">
        <authorList>
            <person name="Uke A."/>
            <person name="Chhe C."/>
            <person name="Baramee S."/>
            <person name="Kosugi A."/>
        </authorList>
    </citation>
    <scope>NUCLEOTIDE SEQUENCE</scope>
    <source>
        <strain evidence="1">DA-C8</strain>
    </source>
</reference>
<evidence type="ECO:0000313" key="1">
    <source>
        <dbReference type="EMBL" id="GFR39547.1"/>
    </source>
</evidence>
<proteinExistence type="predicted"/>
<comment type="caution">
    <text evidence="1">The sequence shown here is derived from an EMBL/GenBank/DDBJ whole genome shotgun (WGS) entry which is preliminary data.</text>
</comment>
<dbReference type="Proteomes" id="UP000654993">
    <property type="component" value="Unassembled WGS sequence"/>
</dbReference>
<organism evidence="1 2">
    <name type="scientific">Insulibacter thermoxylanivorax</name>
    <dbReference type="NCBI Taxonomy" id="2749268"/>
    <lineage>
        <taxon>Bacteria</taxon>
        <taxon>Bacillati</taxon>
        <taxon>Bacillota</taxon>
        <taxon>Bacilli</taxon>
        <taxon>Bacillales</taxon>
        <taxon>Paenibacillaceae</taxon>
        <taxon>Insulibacter</taxon>
    </lineage>
</organism>
<reference evidence="1" key="2">
    <citation type="journal article" date="2021" name="Data Brief">
        <title>Draft genome sequence data of the facultative, thermophilic, xylanolytic bacterium Paenibacillus sp. strain DA-C8.</title>
        <authorList>
            <person name="Chhe C."/>
            <person name="Uke A."/>
            <person name="Baramee S."/>
            <person name="Ungkulpasvich U."/>
            <person name="Tachaapaikoon C."/>
            <person name="Pason P."/>
            <person name="Waeonukul R."/>
            <person name="Ratanakhanokchai K."/>
            <person name="Kosugi A."/>
        </authorList>
    </citation>
    <scope>NUCLEOTIDE SEQUENCE</scope>
    <source>
        <strain evidence="1">DA-C8</strain>
    </source>
</reference>
<accession>A0A916VGL3</accession>
<dbReference type="EMBL" id="BMAQ01000055">
    <property type="protein sequence ID" value="GFR39547.1"/>
    <property type="molecule type" value="Genomic_DNA"/>
</dbReference>